<dbReference type="Proteomes" id="UP001652623">
    <property type="component" value="Chromosome 10"/>
</dbReference>
<dbReference type="GeneID" id="107410500"/>
<name>A0A6P6FWZ2_ZIZJJ</name>
<evidence type="ECO:0000259" key="2">
    <source>
        <dbReference type="Pfam" id="PF23247"/>
    </source>
</evidence>
<feature type="domain" description="Disease resistance protein At4g27190-like leucine-rich repeats" evidence="2">
    <location>
        <begin position="681"/>
        <end position="772"/>
    </location>
</feature>
<organism evidence="3 4">
    <name type="scientific">Ziziphus jujuba</name>
    <name type="common">Chinese jujube</name>
    <name type="synonym">Ziziphus sativa</name>
    <dbReference type="NCBI Taxonomy" id="326968"/>
    <lineage>
        <taxon>Eukaryota</taxon>
        <taxon>Viridiplantae</taxon>
        <taxon>Streptophyta</taxon>
        <taxon>Embryophyta</taxon>
        <taxon>Tracheophyta</taxon>
        <taxon>Spermatophyta</taxon>
        <taxon>Magnoliopsida</taxon>
        <taxon>eudicotyledons</taxon>
        <taxon>Gunneridae</taxon>
        <taxon>Pentapetalae</taxon>
        <taxon>rosids</taxon>
        <taxon>fabids</taxon>
        <taxon>Rosales</taxon>
        <taxon>Rhamnaceae</taxon>
        <taxon>Paliureae</taxon>
        <taxon>Ziziphus</taxon>
    </lineage>
</organism>
<dbReference type="InterPro" id="IPR050905">
    <property type="entry name" value="Plant_NBS-LRR"/>
</dbReference>
<evidence type="ECO:0000313" key="3">
    <source>
        <dbReference type="Proteomes" id="UP001652623"/>
    </source>
</evidence>
<keyword evidence="1" id="KW-0611">Plant defense</keyword>
<dbReference type="RefSeq" id="XP_024926181.3">
    <property type="nucleotide sequence ID" value="XM_025070413.3"/>
</dbReference>
<dbReference type="PANTHER" id="PTHR33463">
    <property type="entry name" value="NB-ARC DOMAIN-CONTAINING PROTEIN-RELATED"/>
    <property type="match status" value="1"/>
</dbReference>
<reference evidence="4" key="1">
    <citation type="submission" date="2025-08" db="UniProtKB">
        <authorList>
            <consortium name="RefSeq"/>
        </authorList>
    </citation>
    <scope>IDENTIFICATION</scope>
    <source>
        <tissue evidence="4">Seedling</tissue>
    </source>
</reference>
<dbReference type="InterPro" id="IPR032675">
    <property type="entry name" value="LRR_dom_sf"/>
</dbReference>
<dbReference type="SUPFAM" id="SSF52058">
    <property type="entry name" value="L domain-like"/>
    <property type="match status" value="2"/>
</dbReference>
<proteinExistence type="predicted"/>
<dbReference type="KEGG" id="zju:107410500"/>
<dbReference type="Gene3D" id="3.80.10.10">
    <property type="entry name" value="Ribonuclease Inhibitor"/>
    <property type="match status" value="4"/>
</dbReference>
<feature type="domain" description="Disease resistance protein At4g27190-like leucine-rich repeats" evidence="2">
    <location>
        <begin position="551"/>
        <end position="662"/>
    </location>
</feature>
<protein>
    <submittedName>
        <fullName evidence="4">Uncharacterized protein LOC107410500</fullName>
    </submittedName>
</protein>
<feature type="domain" description="Disease resistance protein At4g27190-like leucine-rich repeats" evidence="2">
    <location>
        <begin position="31"/>
        <end position="126"/>
    </location>
</feature>
<dbReference type="PANTHER" id="PTHR33463:SF198">
    <property type="entry name" value="RPP4C3"/>
    <property type="match status" value="1"/>
</dbReference>
<dbReference type="AlphaFoldDB" id="A0A6P6FWZ2"/>
<keyword evidence="3" id="KW-1185">Reference proteome</keyword>
<sequence length="956" mass="109354">MRRLWDDPGLEMLLKRSEELLLYRSKGVNNLVPELNREGFPQLKCLIIAKNDDMECITNSMEQNHPCSAFLSLEILYLKKLMNLEKICHGKLSTDSFGKLRAVIVEDCDRLKNLFSFSIAKQLEELNVIKCKMMTEIVIYLREDDPSIIPAEAIAKFEFPQLQSLTLESLPKLVNFFHDGSEAPFTSQKEDIGRISLFNTMVAFPSLKSLKLSAVNSKMLWPDQLPETFKMQNLKSLRVDGCNSLKHILSFSMAGSLVQLQNLEVRQCSVMEEALTINVIRNSEGMDKKLLPNLKSLHLEELPNLKRFCSISWIKFLSMERLSIDACPKLEVADLLGELRNLKSLCLSRLDIVELPREIGQLTCLQSLTLIDCPKLEMIEPNIISSLLSLEELKFQNSFTKWETEVVIGEKSNAHLSELKNLAHLSTLHLAVPDVNSLPKYLFGTKLKGYNINIGEHELKFNNYKNSRKLELKLNTSSLLDEHADLKMLMKGSEELGLNGLEDLNNVVYDLDWEGFPQLKFFQFQNNVGIQHIINSMDKIHPCGAFVSLETLVLKKLVNLEKLCHGKLTDKCFGKLRKIDVSNCNRLKSLFSLSEAKIVLKLEQIRVAECNMMEGIVIHEIEDDNQNNSNNAANKFEFPELYSLKVRSLPKFVQVFTEMKTNATCQNQEEELVTTFPIHFFNVKVKFPKLKALTLKGIATPNTIWNCQYEGRLEDDKEHAGMLSRLEGLKLSELPQLMHLWEEDYHHVGRAFGNLKALFVSRCDRLKNLVPCPISFENLRYLRVSKCHGMENLLTPSTAKSLSQLRRMIITECRRMIQIVGDHQKGNDESDGEIVFSRLQVLELDNLPSLTSFYSGSNHILRFPYLEGVFVKSCCQMRSFCNGEVSTPELKKVILSALKEDEYDSDDEYSIDGDDDYEDEEWDVDDKYCDRPMMELKKGDINATIRHLSESGPVDT</sequence>
<dbReference type="InterPro" id="IPR057135">
    <property type="entry name" value="At4g27190-like_LRR"/>
</dbReference>
<dbReference type="InParanoid" id="A0A6P6FWZ2"/>
<feature type="domain" description="Disease resistance protein At4g27190-like leucine-rich repeats" evidence="2">
    <location>
        <begin position="207"/>
        <end position="331"/>
    </location>
</feature>
<gene>
    <name evidence="4" type="primary">LOC107410500</name>
</gene>
<evidence type="ECO:0000256" key="1">
    <source>
        <dbReference type="ARBA" id="ARBA00022821"/>
    </source>
</evidence>
<feature type="domain" description="Disease resistance protein At4g27190-like leucine-rich repeats" evidence="2">
    <location>
        <begin position="775"/>
        <end position="879"/>
    </location>
</feature>
<evidence type="ECO:0000313" key="4">
    <source>
        <dbReference type="RefSeq" id="XP_024926181.3"/>
    </source>
</evidence>
<dbReference type="Pfam" id="PF23247">
    <property type="entry name" value="LRR_RPS2"/>
    <property type="match status" value="5"/>
</dbReference>
<accession>A0A6P6FWZ2</accession>